<dbReference type="SMART" id="SM00471">
    <property type="entry name" value="HDc"/>
    <property type="match status" value="1"/>
</dbReference>
<dbReference type="Pfam" id="PF01966">
    <property type="entry name" value="HD"/>
    <property type="match status" value="1"/>
</dbReference>
<dbReference type="InterPro" id="IPR006675">
    <property type="entry name" value="HDIG_dom"/>
</dbReference>
<dbReference type="RefSeq" id="WP_066522123.1">
    <property type="nucleotide sequence ID" value="NZ_CABMOF010000007.1"/>
</dbReference>
<keyword evidence="9" id="KW-1185">Reference proteome</keyword>
<reference evidence="8 9" key="1">
    <citation type="submission" date="2016-02" db="EMBL/GenBank/DDBJ databases">
        <authorList>
            <person name="Wen L."/>
            <person name="He K."/>
            <person name="Yang H."/>
        </authorList>
    </citation>
    <scope>NUCLEOTIDE SEQUENCE [LARGE SCALE GENOMIC DNA]</scope>
    <source>
        <strain evidence="8 9">DSM 22607</strain>
    </source>
</reference>
<evidence type="ECO:0000313" key="8">
    <source>
        <dbReference type="EMBL" id="KXK64460.1"/>
    </source>
</evidence>
<dbReference type="AlphaFoldDB" id="A0A136Q1A4"/>
<dbReference type="EC" id="3.6.1.41" evidence="1"/>
<accession>A0A136Q1A4</accession>
<name>A0A136Q1A4_9FIRM</name>
<dbReference type="STRING" id="626937.HMPREF3293_02539"/>
<dbReference type="InterPro" id="IPR006674">
    <property type="entry name" value="HD_domain"/>
</dbReference>
<evidence type="ECO:0000256" key="2">
    <source>
        <dbReference type="ARBA" id="ARBA00022723"/>
    </source>
</evidence>
<evidence type="ECO:0000256" key="4">
    <source>
        <dbReference type="ARBA" id="ARBA00022801"/>
    </source>
</evidence>
<dbReference type="OrthoDB" id="5295945at2"/>
<proteinExistence type="predicted"/>
<comment type="catalytic activity">
    <reaction evidence="6">
        <text>P(1),P(4)-bis(5'-adenosyl) tetraphosphate + H2O = 2 ADP + 2 H(+)</text>
        <dbReference type="Rhea" id="RHEA:24252"/>
        <dbReference type="ChEBI" id="CHEBI:15377"/>
        <dbReference type="ChEBI" id="CHEBI:15378"/>
        <dbReference type="ChEBI" id="CHEBI:58141"/>
        <dbReference type="ChEBI" id="CHEBI:456216"/>
        <dbReference type="EC" id="3.6.1.41"/>
    </reaction>
</comment>
<dbReference type="PANTHER" id="PTHR35795:SF1">
    <property type="entry name" value="BIS(5'-NUCLEOSYL)-TETRAPHOSPHATASE, SYMMETRICAL"/>
    <property type="match status" value="1"/>
</dbReference>
<keyword evidence="3" id="KW-0547">Nucleotide-binding</keyword>
<dbReference type="GO" id="GO:0008803">
    <property type="term" value="F:bis(5'-nucleosyl)-tetraphosphatase (symmetrical) activity"/>
    <property type="evidence" value="ECO:0007669"/>
    <property type="project" value="UniProtKB-EC"/>
</dbReference>
<evidence type="ECO:0000259" key="7">
    <source>
        <dbReference type="SMART" id="SM00471"/>
    </source>
</evidence>
<dbReference type="EMBL" id="LSZW01000064">
    <property type="protein sequence ID" value="KXK64460.1"/>
    <property type="molecule type" value="Genomic_DNA"/>
</dbReference>
<evidence type="ECO:0000256" key="6">
    <source>
        <dbReference type="ARBA" id="ARBA00049417"/>
    </source>
</evidence>
<evidence type="ECO:0000256" key="3">
    <source>
        <dbReference type="ARBA" id="ARBA00022741"/>
    </source>
</evidence>
<evidence type="ECO:0000256" key="1">
    <source>
        <dbReference type="ARBA" id="ARBA00012506"/>
    </source>
</evidence>
<gene>
    <name evidence="8" type="ORF">HMPREF3293_02539</name>
</gene>
<comment type="caution">
    <text evidence="8">The sequence shown here is derived from an EMBL/GenBank/DDBJ whole genome shotgun (WGS) entry which is preliminary data.</text>
</comment>
<dbReference type="InterPro" id="IPR005249">
    <property type="entry name" value="YqeK"/>
</dbReference>
<dbReference type="InterPro" id="IPR003607">
    <property type="entry name" value="HD/PDEase_dom"/>
</dbReference>
<feature type="domain" description="HD/PDEase" evidence="7">
    <location>
        <begin position="18"/>
        <end position="138"/>
    </location>
</feature>
<dbReference type="Proteomes" id="UP000070366">
    <property type="component" value="Unassembled WGS sequence"/>
</dbReference>
<keyword evidence="2" id="KW-0479">Metal-binding</keyword>
<dbReference type="KEGG" id="cmiu:B1H56_00745"/>
<evidence type="ECO:0000256" key="5">
    <source>
        <dbReference type="ARBA" id="ARBA00023004"/>
    </source>
</evidence>
<evidence type="ECO:0000313" key="9">
    <source>
        <dbReference type="Proteomes" id="UP000070366"/>
    </source>
</evidence>
<keyword evidence="4 8" id="KW-0378">Hydrolase</keyword>
<dbReference type="CDD" id="cd00077">
    <property type="entry name" value="HDc"/>
    <property type="match status" value="1"/>
</dbReference>
<dbReference type="PANTHER" id="PTHR35795">
    <property type="entry name" value="SLR1885 PROTEIN"/>
    <property type="match status" value="1"/>
</dbReference>
<dbReference type="SUPFAM" id="SSF109604">
    <property type="entry name" value="HD-domain/PDEase-like"/>
    <property type="match status" value="1"/>
</dbReference>
<dbReference type="NCBIfam" id="TIGR00488">
    <property type="entry name" value="bis(5'-nucleosyl)-tetraphosphatase (symmetrical) YqeK"/>
    <property type="match status" value="1"/>
</dbReference>
<organism evidence="8 9">
    <name type="scientific">Christensenella minuta</name>
    <dbReference type="NCBI Taxonomy" id="626937"/>
    <lineage>
        <taxon>Bacteria</taxon>
        <taxon>Bacillati</taxon>
        <taxon>Bacillota</taxon>
        <taxon>Clostridia</taxon>
        <taxon>Christensenellales</taxon>
        <taxon>Christensenellaceae</taxon>
        <taxon>Christensenella</taxon>
    </lineage>
</organism>
<dbReference type="GO" id="GO:0000166">
    <property type="term" value="F:nucleotide binding"/>
    <property type="evidence" value="ECO:0007669"/>
    <property type="project" value="UniProtKB-KW"/>
</dbReference>
<protein>
    <recommendedName>
        <fullName evidence="1">bis(5'-nucleosyl)-tetraphosphatase (symmetrical)</fullName>
        <ecNumber evidence="1">3.6.1.41</ecNumber>
    </recommendedName>
</protein>
<keyword evidence="5" id="KW-0408">Iron</keyword>
<dbReference type="InterPro" id="IPR051094">
    <property type="entry name" value="Diverse_Catalytic_Enzymes"/>
</dbReference>
<dbReference type="PATRIC" id="fig|626937.4.peg.2497"/>
<dbReference type="NCBIfam" id="TIGR00277">
    <property type="entry name" value="HDIG"/>
    <property type="match status" value="1"/>
</dbReference>
<dbReference type="Gene3D" id="1.10.3210.10">
    <property type="entry name" value="Hypothetical protein af1432"/>
    <property type="match status" value="1"/>
</dbReference>
<dbReference type="GO" id="GO:0046872">
    <property type="term" value="F:metal ion binding"/>
    <property type="evidence" value="ECO:0007669"/>
    <property type="project" value="UniProtKB-KW"/>
</dbReference>
<sequence length="188" mass="21217">MDYTGNRDGVVKKLAEQLKGEKFEHSLGVEETAVKLAQRYGADAQKAGLAGLLHDYTKQKDNVKLAEKYHIPYFTEKTLHGHTAAAVLKDKGYVTDEEVLSAVKWHTTGRAGMTMLEKIVYLADYIEPSRDFDGVEKLRRLAFENIDKAVLYGLQTSIEHIIENKSLIDTDSVGAYNYYRKLFPGEDI</sequence>